<dbReference type="STRING" id="279824.SAMN03080617_02741"/>
<gene>
    <name evidence="1" type="ORF">SAMN03080617_02741</name>
</gene>
<dbReference type="Gene3D" id="2.40.160.50">
    <property type="entry name" value="membrane protein fhac: a member of the omp85/tpsb transporter family"/>
    <property type="match status" value="1"/>
</dbReference>
<proteinExistence type="predicted"/>
<dbReference type="EMBL" id="FMXE01000019">
    <property type="protein sequence ID" value="SDA84675.1"/>
    <property type="molecule type" value="Genomic_DNA"/>
</dbReference>
<accession>A0A1G5YRJ5</accession>
<evidence type="ECO:0000313" key="1">
    <source>
        <dbReference type="EMBL" id="SDA84675.1"/>
    </source>
</evidence>
<dbReference type="AlphaFoldDB" id="A0A1G5YRJ5"/>
<dbReference type="RefSeq" id="WP_139183634.1">
    <property type="nucleotide sequence ID" value="NZ_FMXE01000019.1"/>
</dbReference>
<name>A0A1G5YRJ5_9BACT</name>
<keyword evidence="2" id="KW-1185">Reference proteome</keyword>
<evidence type="ECO:0000313" key="2">
    <source>
        <dbReference type="Proteomes" id="UP000198756"/>
    </source>
</evidence>
<reference evidence="2" key="1">
    <citation type="submission" date="2016-10" db="EMBL/GenBank/DDBJ databases">
        <authorList>
            <person name="Varghese N."/>
            <person name="Submissions S."/>
        </authorList>
    </citation>
    <scope>NUCLEOTIDE SEQUENCE [LARGE SCALE GENOMIC DNA]</scope>
    <source>
        <strain evidence="2">DSM 22703</strain>
    </source>
</reference>
<protein>
    <submittedName>
        <fullName evidence="1">Uncharacterized protein</fullName>
    </submittedName>
</protein>
<organism evidence="1 2">
    <name type="scientific">Algoriphagus alkaliphilus</name>
    <dbReference type="NCBI Taxonomy" id="279824"/>
    <lineage>
        <taxon>Bacteria</taxon>
        <taxon>Pseudomonadati</taxon>
        <taxon>Bacteroidota</taxon>
        <taxon>Cytophagia</taxon>
        <taxon>Cytophagales</taxon>
        <taxon>Cyclobacteriaceae</taxon>
        <taxon>Algoriphagus</taxon>
    </lineage>
</organism>
<sequence length="566" mass="64697">MKSLFLTVVSWLTFSQAICLGQQIIRVEWTESPTSEIKKIREFGTFTEVGKLTDSVSLIFKSEGYLEGYFREKNFNDTLRLTWDFGQLFRWENIKPGSVPEEFFASLGKPMLSYKAPYQWIDRVLSYAEDTGYPFAELKIDSLTIRNNLISGVLEYNSGPRITWDSLEIAGGSKTDKRYLQQVTGLIPGQPFSQKDLAKATQTIRKSPYFTVVESPELAFQMRQAKPIFMLQDRRVNVFDGVIGLLPNENELGKVLITGEVDLQLYHLGGKGRDFSLNWQRLNIQSQSLEIKAKESFVFHTPLDVGVGFSLLKQDSSFVNRMFELDFGFRISDKTYLNFFTKRQAGDLISPEDIIPDQALPASIDYRWNQYGIGMDWNTLDSPVSPRRGSRIQGRFSLGNKQILQNTGLPEELYDGLEESSAQYQGWFSGEKHLFVKPTWGMWFRAVGGFLQNQNLFLNELYRVGGLKSLRGFNEKNFFAKSFGYLNLEQRLFFDQNSFLIVFADLGIIENPYNSPKIDRPFSFGTGINLDTDGGLFSFVLAIGKSDIQALSFSYSRIHFGYLARF</sequence>
<dbReference type="Proteomes" id="UP000198756">
    <property type="component" value="Unassembled WGS sequence"/>
</dbReference>
<dbReference type="OrthoDB" id="9811416at2"/>